<name>X1L843_9ZZZZ</name>
<sequence>METELTAEETIKMLEELYEEIPRLIILIKLGQLKRPHVGPHVDVHQDAVVESVHAQGHPEIQQNTY</sequence>
<protein>
    <submittedName>
        <fullName evidence="1">Uncharacterized protein</fullName>
    </submittedName>
</protein>
<dbReference type="AlphaFoldDB" id="X1L843"/>
<dbReference type="EMBL" id="BARV01000451">
    <property type="protein sequence ID" value="GAH98584.1"/>
    <property type="molecule type" value="Genomic_DNA"/>
</dbReference>
<reference evidence="1" key="1">
    <citation type="journal article" date="2014" name="Front. Microbiol.">
        <title>High frequency of phylogenetically diverse reductive dehalogenase-homologous genes in deep subseafloor sedimentary metagenomes.</title>
        <authorList>
            <person name="Kawai M."/>
            <person name="Futagami T."/>
            <person name="Toyoda A."/>
            <person name="Takaki Y."/>
            <person name="Nishi S."/>
            <person name="Hori S."/>
            <person name="Arai W."/>
            <person name="Tsubouchi T."/>
            <person name="Morono Y."/>
            <person name="Uchiyama I."/>
            <person name="Ito T."/>
            <person name="Fujiyama A."/>
            <person name="Inagaki F."/>
            <person name="Takami H."/>
        </authorList>
    </citation>
    <scope>NUCLEOTIDE SEQUENCE</scope>
    <source>
        <strain evidence="1">Expedition CK06-06</strain>
    </source>
</reference>
<evidence type="ECO:0000313" key="1">
    <source>
        <dbReference type="EMBL" id="GAH98584.1"/>
    </source>
</evidence>
<gene>
    <name evidence="1" type="ORF">S06H3_01725</name>
</gene>
<accession>X1L843</accession>
<comment type="caution">
    <text evidence="1">The sequence shown here is derived from an EMBL/GenBank/DDBJ whole genome shotgun (WGS) entry which is preliminary data.</text>
</comment>
<organism evidence="1">
    <name type="scientific">marine sediment metagenome</name>
    <dbReference type="NCBI Taxonomy" id="412755"/>
    <lineage>
        <taxon>unclassified sequences</taxon>
        <taxon>metagenomes</taxon>
        <taxon>ecological metagenomes</taxon>
    </lineage>
</organism>
<proteinExistence type="predicted"/>